<feature type="region of interest" description="Disordered" evidence="1">
    <location>
        <begin position="88"/>
        <end position="134"/>
    </location>
</feature>
<feature type="compositionally biased region" description="Polar residues" evidence="1">
    <location>
        <begin position="92"/>
        <end position="101"/>
    </location>
</feature>
<comment type="caution">
    <text evidence="2">The sequence shown here is derived from an EMBL/GenBank/DDBJ whole genome shotgun (WGS) entry which is preliminary data.</text>
</comment>
<keyword evidence="3" id="KW-1185">Reference proteome</keyword>
<sequence>MASKGTKTPKKEKYLQIPKTLREGWAEVTRSTPSSPDSSRTSPFRTANELSRSVNFLLNVHEQRVESPTSCSSASSVDGEENLAQYWGGGQNVTRKSSLQPPSKLVSPEEMPRRSSLSRLLDSGGGRRSPHSSVGNLLTAVLAKTLRKK</sequence>
<gene>
    <name evidence="2" type="ORF">DGAL_LOCUS3972</name>
</gene>
<evidence type="ECO:0000313" key="3">
    <source>
        <dbReference type="Proteomes" id="UP000789390"/>
    </source>
</evidence>
<reference evidence="2" key="1">
    <citation type="submission" date="2021-11" db="EMBL/GenBank/DDBJ databases">
        <authorList>
            <person name="Schell T."/>
        </authorList>
    </citation>
    <scope>NUCLEOTIDE SEQUENCE</scope>
    <source>
        <strain evidence="2">M5</strain>
    </source>
</reference>
<dbReference type="AlphaFoldDB" id="A0A8J2RCF2"/>
<organism evidence="2 3">
    <name type="scientific">Daphnia galeata</name>
    <dbReference type="NCBI Taxonomy" id="27404"/>
    <lineage>
        <taxon>Eukaryota</taxon>
        <taxon>Metazoa</taxon>
        <taxon>Ecdysozoa</taxon>
        <taxon>Arthropoda</taxon>
        <taxon>Crustacea</taxon>
        <taxon>Branchiopoda</taxon>
        <taxon>Diplostraca</taxon>
        <taxon>Cladocera</taxon>
        <taxon>Anomopoda</taxon>
        <taxon>Daphniidae</taxon>
        <taxon>Daphnia</taxon>
    </lineage>
</organism>
<evidence type="ECO:0000256" key="1">
    <source>
        <dbReference type="SAM" id="MobiDB-lite"/>
    </source>
</evidence>
<dbReference type="EMBL" id="CAKKLH010000063">
    <property type="protein sequence ID" value="CAH0101634.1"/>
    <property type="molecule type" value="Genomic_DNA"/>
</dbReference>
<dbReference type="OrthoDB" id="10489147at2759"/>
<evidence type="ECO:0000313" key="2">
    <source>
        <dbReference type="EMBL" id="CAH0101634.1"/>
    </source>
</evidence>
<name>A0A8J2RCF2_9CRUS</name>
<proteinExistence type="predicted"/>
<dbReference type="Proteomes" id="UP000789390">
    <property type="component" value="Unassembled WGS sequence"/>
</dbReference>
<feature type="compositionally biased region" description="Low complexity" evidence="1">
    <location>
        <begin position="29"/>
        <end position="46"/>
    </location>
</feature>
<feature type="region of interest" description="Disordered" evidence="1">
    <location>
        <begin position="24"/>
        <end position="48"/>
    </location>
</feature>
<protein>
    <submittedName>
        <fullName evidence="2">Uncharacterized protein</fullName>
    </submittedName>
</protein>
<accession>A0A8J2RCF2</accession>